<dbReference type="SMART" id="SM00421">
    <property type="entry name" value="HTH_LUXR"/>
    <property type="match status" value="1"/>
</dbReference>
<evidence type="ECO:0000313" key="5">
    <source>
        <dbReference type="EMBL" id="MFD0925015.1"/>
    </source>
</evidence>
<dbReference type="RefSeq" id="WP_253647004.1">
    <property type="nucleotide sequence ID" value="NZ_BAAAMO010000002.1"/>
</dbReference>
<evidence type="ECO:0000256" key="3">
    <source>
        <dbReference type="ARBA" id="ARBA00023163"/>
    </source>
</evidence>
<keyword evidence="6" id="KW-1185">Reference proteome</keyword>
<keyword evidence="3" id="KW-0804">Transcription</keyword>
<evidence type="ECO:0000256" key="2">
    <source>
        <dbReference type="ARBA" id="ARBA00023125"/>
    </source>
</evidence>
<dbReference type="Proteomes" id="UP001597068">
    <property type="component" value="Unassembled WGS sequence"/>
</dbReference>
<dbReference type="SUPFAM" id="SSF46894">
    <property type="entry name" value="C-terminal effector domain of the bipartite response regulators"/>
    <property type="match status" value="1"/>
</dbReference>
<reference evidence="6" key="1">
    <citation type="journal article" date="2019" name="Int. J. Syst. Evol. Microbiol.">
        <title>The Global Catalogue of Microorganisms (GCM) 10K type strain sequencing project: providing services to taxonomists for standard genome sequencing and annotation.</title>
        <authorList>
            <consortium name="The Broad Institute Genomics Platform"/>
            <consortium name="The Broad Institute Genome Sequencing Center for Infectious Disease"/>
            <person name="Wu L."/>
            <person name="Ma J."/>
        </authorList>
    </citation>
    <scope>NUCLEOTIDE SEQUENCE [LARGE SCALE GENOMIC DNA]</scope>
    <source>
        <strain evidence="6">CCUG 50873</strain>
    </source>
</reference>
<dbReference type="Gene3D" id="1.10.10.10">
    <property type="entry name" value="Winged helix-like DNA-binding domain superfamily/Winged helix DNA-binding domain"/>
    <property type="match status" value="1"/>
</dbReference>
<dbReference type="InterPro" id="IPR036388">
    <property type="entry name" value="WH-like_DNA-bd_sf"/>
</dbReference>
<dbReference type="PRINTS" id="PR00038">
    <property type="entry name" value="HTHLUXR"/>
</dbReference>
<evidence type="ECO:0000259" key="4">
    <source>
        <dbReference type="PROSITE" id="PS50043"/>
    </source>
</evidence>
<keyword evidence="2" id="KW-0238">DNA-binding</keyword>
<evidence type="ECO:0000256" key="1">
    <source>
        <dbReference type="ARBA" id="ARBA00023015"/>
    </source>
</evidence>
<keyword evidence="1" id="KW-0805">Transcription regulation</keyword>
<comment type="caution">
    <text evidence="5">The sequence shown here is derived from an EMBL/GenBank/DDBJ whole genome shotgun (WGS) entry which is preliminary data.</text>
</comment>
<name>A0ABW3G3H9_9NOCA</name>
<gene>
    <name evidence="5" type="ORF">ACFQ04_04620</name>
</gene>
<evidence type="ECO:0000313" key="6">
    <source>
        <dbReference type="Proteomes" id="UP001597068"/>
    </source>
</evidence>
<dbReference type="EMBL" id="JBHTIL010000001">
    <property type="protein sequence ID" value="MFD0925015.1"/>
    <property type="molecule type" value="Genomic_DNA"/>
</dbReference>
<dbReference type="CDD" id="cd06170">
    <property type="entry name" value="LuxR_C_like"/>
    <property type="match status" value="1"/>
</dbReference>
<feature type="domain" description="HTH luxR-type" evidence="4">
    <location>
        <begin position="754"/>
        <end position="819"/>
    </location>
</feature>
<protein>
    <submittedName>
        <fullName evidence="5">LuxR C-terminal-related transcriptional regulator</fullName>
    </submittedName>
</protein>
<dbReference type="InterPro" id="IPR027417">
    <property type="entry name" value="P-loop_NTPase"/>
</dbReference>
<dbReference type="PANTHER" id="PTHR44688:SF16">
    <property type="entry name" value="DNA-BINDING TRANSCRIPTIONAL ACTIVATOR DEVR_DOSR"/>
    <property type="match status" value="1"/>
</dbReference>
<dbReference type="Pfam" id="PF00196">
    <property type="entry name" value="GerE"/>
    <property type="match status" value="1"/>
</dbReference>
<dbReference type="InterPro" id="IPR000792">
    <property type="entry name" value="Tscrpt_reg_LuxR_C"/>
</dbReference>
<sequence>MTAPDLRFSGPDLSGMPDARSLVVDATASAGHPSVYGVVGVAGSGTSAVLSAITAAAGAQNPARVVRGLPVDPDPGAIVVADDIHLLDDAALTHLSTLLAREDISVFLAGRHHDHRRSLHDVLTTVSSRGRVVFLAPLTVAGVVERSRRRLLTGAAAAVVRASGGNRAAVDAGLTAVSAHPDEADQQVLADLAIAAIGAWHHQTLRRLDRLVLRTLAIAGAGSTLDPDTVGAICDVDDARAQALIDEARSSGFLGGSDGFLAAALAPLGAVVGAHQITAVREAVVRIRLSHNSLTVDGAVSAAQAGISDPGLAAVLVDAARAAAGHRRMTLWSAARAAGADHSVTDAELARAAIDADDLAVAARVADESLASADTAVVALGVRVGAAVAARRGTYSRAAQLFRWLGADRAGPHAAAGVVALLGAGDRTNAAEFLTVARAAPPTTDNAAEALLADGVVESLGPSAAPAVGALLRSLSLRGDLGIGVEDAADLAVLLHLHSGDLAGARAVVERVELDQSTPSVRLRLLDAWISMLSGELSESADALAALTPVHHRDRLTAHALTAALARRRGDAGTLGVAWRAAQTTVAEAEVDLFSLLPLGELWLAAVRVGDAGRIRHLADDAGRLLAALGEPPVWSAAWQWYGVQAAILADQPAALAPHGRALGIAADSTPYAAVLARAGRVWLRVLQGVAADGGPVTEGEIHTAATELQTWGHAFDGARLAAEGAMRIGDTRAATALLQTARSIGTATPSADGAPGTTALSDREAEVADRLVLGETYREIGAALYISAKTVEHHVARIRRRLGAQSRSELLSMLRAAGHGQTE</sequence>
<dbReference type="PROSITE" id="PS50043">
    <property type="entry name" value="HTH_LUXR_2"/>
    <property type="match status" value="1"/>
</dbReference>
<accession>A0ABW3G3H9</accession>
<dbReference type="PANTHER" id="PTHR44688">
    <property type="entry name" value="DNA-BINDING TRANSCRIPTIONAL ACTIVATOR DEVR_DOSR"/>
    <property type="match status" value="1"/>
</dbReference>
<dbReference type="InterPro" id="IPR016032">
    <property type="entry name" value="Sig_transdc_resp-reg_C-effctor"/>
</dbReference>
<dbReference type="SUPFAM" id="SSF52540">
    <property type="entry name" value="P-loop containing nucleoside triphosphate hydrolases"/>
    <property type="match status" value="1"/>
</dbReference>
<dbReference type="PROSITE" id="PS00622">
    <property type="entry name" value="HTH_LUXR_1"/>
    <property type="match status" value="1"/>
</dbReference>
<proteinExistence type="predicted"/>
<organism evidence="5 6">
    <name type="scientific">Williamsia deligens</name>
    <dbReference type="NCBI Taxonomy" id="321325"/>
    <lineage>
        <taxon>Bacteria</taxon>
        <taxon>Bacillati</taxon>
        <taxon>Actinomycetota</taxon>
        <taxon>Actinomycetes</taxon>
        <taxon>Mycobacteriales</taxon>
        <taxon>Nocardiaceae</taxon>
        <taxon>Williamsia</taxon>
    </lineage>
</organism>